<dbReference type="InterPro" id="IPR036866">
    <property type="entry name" value="RibonucZ/Hydroxyglut_hydro"/>
</dbReference>
<keyword evidence="3" id="KW-1185">Reference proteome</keyword>
<dbReference type="GO" id="GO:0008270">
    <property type="term" value="F:zinc ion binding"/>
    <property type="evidence" value="ECO:0007669"/>
    <property type="project" value="InterPro"/>
</dbReference>
<protein>
    <submittedName>
        <fullName evidence="2">Beta-lactamase</fullName>
    </submittedName>
</protein>
<feature type="domain" description="Metallo-beta-lactamase" evidence="1">
    <location>
        <begin position="121"/>
        <end position="315"/>
    </location>
</feature>
<sequence length="370" mass="41603">MKKMLYWILAIIILLPLAGLAYLQLPKFGAAAAGERLAAIQQAANYRDGEFTNEIATPLFTTDKGFLQILFENMSAKPERLRPEHVLPAEHPDIKQFAADQDLFVWLGHSSFYLQLGGKKLLLDPVFSDDAAPVPFVNRPFAGSNIFTAADFPTLDALLISHDHWDHLDYPSVMALKPKVNQVITGLGIGASFEAWGFDQRKIHSGNWNSEYDLGDGVKVYLVPARHYSGRSLSRRQTLWAGFVVESPNYRLYFSGDSGYGPHFEELKQRFGEFDMVALDSGQYDDRWANIHMTPEQAVKAATELNTKAYFPEHIGKFALAKHAWDEPFKRAKAASEGKAFQLVTPLIGQPVALRTLPSQQFSDWWQNAR</sequence>
<dbReference type="STRING" id="1515746.HR45_03815"/>
<dbReference type="GO" id="GO:0070290">
    <property type="term" value="F:N-acylphosphatidylethanolamine-specific phospholipase D activity"/>
    <property type="evidence" value="ECO:0007669"/>
    <property type="project" value="InterPro"/>
</dbReference>
<comment type="caution">
    <text evidence="2">The sequence shown here is derived from an EMBL/GenBank/DDBJ whole genome shotgun (WGS) entry which is preliminary data.</text>
</comment>
<dbReference type="SUPFAM" id="SSF56281">
    <property type="entry name" value="Metallo-hydrolase/oxidoreductase"/>
    <property type="match status" value="1"/>
</dbReference>
<evidence type="ECO:0000313" key="2">
    <source>
        <dbReference type="EMBL" id="KFZ38560.1"/>
    </source>
</evidence>
<dbReference type="InterPro" id="IPR001279">
    <property type="entry name" value="Metallo-B-lactamas"/>
</dbReference>
<organism evidence="2 3">
    <name type="scientific">Shewanella mangrovi</name>
    <dbReference type="NCBI Taxonomy" id="1515746"/>
    <lineage>
        <taxon>Bacteria</taxon>
        <taxon>Pseudomonadati</taxon>
        <taxon>Pseudomonadota</taxon>
        <taxon>Gammaproteobacteria</taxon>
        <taxon>Alteromonadales</taxon>
        <taxon>Shewanellaceae</taxon>
        <taxon>Shewanella</taxon>
    </lineage>
</organism>
<dbReference type="PANTHER" id="PTHR15032">
    <property type="entry name" value="N-ACYL-PHOSPHATIDYLETHANOLAMINE-HYDROLYZING PHOSPHOLIPASE D"/>
    <property type="match status" value="1"/>
</dbReference>
<dbReference type="PIRSF" id="PIRSF038896">
    <property type="entry name" value="NAPE-PLD"/>
    <property type="match status" value="1"/>
</dbReference>
<gene>
    <name evidence="2" type="ORF">HR45_03815</name>
</gene>
<dbReference type="AlphaFoldDB" id="A0A094JF50"/>
<proteinExistence type="predicted"/>
<reference evidence="2 3" key="1">
    <citation type="submission" date="2014-06" db="EMBL/GenBank/DDBJ databases">
        <title>Shewanella sp. YQH10.</title>
        <authorList>
            <person name="Liu Y."/>
            <person name="Zeng R."/>
        </authorList>
    </citation>
    <scope>NUCLEOTIDE SEQUENCE [LARGE SCALE GENOMIC DNA]</scope>
    <source>
        <strain evidence="2 3">YQH10</strain>
    </source>
</reference>
<name>A0A094JF50_9GAMM</name>
<dbReference type="Pfam" id="PF12706">
    <property type="entry name" value="Lactamase_B_2"/>
    <property type="match status" value="1"/>
</dbReference>
<accession>A0A094JF50</accession>
<dbReference type="eggNOG" id="COG2220">
    <property type="taxonomic scope" value="Bacteria"/>
</dbReference>
<dbReference type="GO" id="GO:0005737">
    <property type="term" value="C:cytoplasm"/>
    <property type="evidence" value="ECO:0007669"/>
    <property type="project" value="TreeGrafter"/>
</dbReference>
<evidence type="ECO:0000259" key="1">
    <source>
        <dbReference type="Pfam" id="PF12706"/>
    </source>
</evidence>
<evidence type="ECO:0000313" key="3">
    <source>
        <dbReference type="Proteomes" id="UP000029264"/>
    </source>
</evidence>
<dbReference type="Proteomes" id="UP000029264">
    <property type="component" value="Unassembled WGS sequence"/>
</dbReference>
<dbReference type="PANTHER" id="PTHR15032:SF4">
    <property type="entry name" value="N-ACYL-PHOSPHATIDYLETHANOLAMINE-HYDROLYZING PHOSPHOLIPASE D"/>
    <property type="match status" value="1"/>
</dbReference>
<dbReference type="EMBL" id="JPEO01000002">
    <property type="protein sequence ID" value="KFZ38560.1"/>
    <property type="molecule type" value="Genomic_DNA"/>
</dbReference>
<dbReference type="InterPro" id="IPR024884">
    <property type="entry name" value="NAPE-PLD"/>
</dbReference>
<dbReference type="Gene3D" id="3.60.15.10">
    <property type="entry name" value="Ribonuclease Z/Hydroxyacylglutathione hydrolase-like"/>
    <property type="match status" value="1"/>
</dbReference>